<dbReference type="Proteomes" id="UP000324705">
    <property type="component" value="Chromosome 3B"/>
</dbReference>
<dbReference type="Gramene" id="TRITD3Bv1G088750.3">
    <property type="protein sequence ID" value="TRITD3Bv1G088750.3"/>
    <property type="gene ID" value="TRITD3Bv1G088750"/>
</dbReference>
<evidence type="ECO:0000313" key="4">
    <source>
        <dbReference type="EMBL" id="VAH75810.1"/>
    </source>
</evidence>
<dbReference type="SUPFAM" id="SSF51735">
    <property type="entry name" value="NAD(P)-binding Rossmann-fold domains"/>
    <property type="match status" value="1"/>
</dbReference>
<accession>A0A9R1S0J9</accession>
<reference evidence="4 5" key="1">
    <citation type="submission" date="2017-09" db="EMBL/GenBank/DDBJ databases">
        <authorList>
            <consortium name="International Durum Wheat Genome Sequencing Consortium (IDWGSC)"/>
            <person name="Milanesi L."/>
        </authorList>
    </citation>
    <scope>NUCLEOTIDE SEQUENCE [LARGE SCALE GENOMIC DNA]</scope>
    <source>
        <strain evidence="5">cv. Svevo</strain>
    </source>
</reference>
<gene>
    <name evidence="4" type="ORF">TRITD_3Bv1G088750</name>
</gene>
<keyword evidence="3" id="KW-0413">Isomerase</keyword>
<evidence type="ECO:0000256" key="3">
    <source>
        <dbReference type="ARBA" id="ARBA00023235"/>
    </source>
</evidence>
<evidence type="ECO:0000313" key="5">
    <source>
        <dbReference type="Proteomes" id="UP000324705"/>
    </source>
</evidence>
<evidence type="ECO:0000256" key="1">
    <source>
        <dbReference type="ARBA" id="ARBA00007637"/>
    </source>
</evidence>
<dbReference type="GO" id="GO:0016853">
    <property type="term" value="F:isomerase activity"/>
    <property type="evidence" value="ECO:0007669"/>
    <property type="project" value="UniProtKB-KW"/>
</dbReference>
<name>A0A9R1S0J9_TRITD</name>
<dbReference type="PANTHER" id="PTHR43574">
    <property type="entry name" value="EPIMERASE-RELATED"/>
    <property type="match status" value="1"/>
</dbReference>
<dbReference type="EMBL" id="LT934116">
    <property type="protein sequence ID" value="VAH75810.1"/>
    <property type="molecule type" value="Genomic_DNA"/>
</dbReference>
<dbReference type="CDD" id="cd05266">
    <property type="entry name" value="SDR_a4"/>
    <property type="match status" value="1"/>
</dbReference>
<dbReference type="AlphaFoldDB" id="A0A9R1S0J9"/>
<dbReference type="OMA" id="FRCGGIY"/>
<evidence type="ECO:0000256" key="2">
    <source>
        <dbReference type="ARBA" id="ARBA00023027"/>
    </source>
</evidence>
<protein>
    <recommendedName>
        <fullName evidence="6">NAD-dependent epimerase/dehydratase domain-containing protein</fullName>
    </recommendedName>
</protein>
<keyword evidence="5" id="KW-1185">Reference proteome</keyword>
<dbReference type="InterPro" id="IPR036291">
    <property type="entry name" value="NAD(P)-bd_dom_sf"/>
</dbReference>
<evidence type="ECO:0008006" key="6">
    <source>
        <dbReference type="Google" id="ProtNLM"/>
    </source>
</evidence>
<comment type="similarity">
    <text evidence="1">Belongs to the NAD(P)-dependent epimerase/dehydratase family.</text>
</comment>
<keyword evidence="2" id="KW-0520">NAD</keyword>
<dbReference type="Gene3D" id="3.40.50.720">
    <property type="entry name" value="NAD(P)-binding Rossmann-like Domain"/>
    <property type="match status" value="1"/>
</dbReference>
<sequence length="317" mass="34533">MVPGMAPKPAAPMPAQPKKPQHMLVLGTGFVGRYVSERLLSQGWRVSGTCTSAAKKTELELLGMTASVFDATTSNLTDLHALQDATHLLISIPPIPGVGDPLLSSHADLQTTLTSGNLQWLCYLSSTSVYGDCGGAWVDEDHVVNPKSESSKLRYTAEQGWLDLVDELDLSAYILHLGGIYGPGRSALDTIAKRKSSSRRQKLRESKQYTARIHVADIYQAILASMSIKSTRKIYNVVDDDPAPRSEVFAFAQSLIEKRYPDLAADSAGSNSQNRIIAAEKRVSNGRLKLELGVRLAHPSYRSGLQSILDSWLEGNQ</sequence>
<organism evidence="4 5">
    <name type="scientific">Triticum turgidum subsp. durum</name>
    <name type="common">Durum wheat</name>
    <name type="synonym">Triticum durum</name>
    <dbReference type="NCBI Taxonomy" id="4567"/>
    <lineage>
        <taxon>Eukaryota</taxon>
        <taxon>Viridiplantae</taxon>
        <taxon>Streptophyta</taxon>
        <taxon>Embryophyta</taxon>
        <taxon>Tracheophyta</taxon>
        <taxon>Spermatophyta</taxon>
        <taxon>Magnoliopsida</taxon>
        <taxon>Liliopsida</taxon>
        <taxon>Poales</taxon>
        <taxon>Poaceae</taxon>
        <taxon>BOP clade</taxon>
        <taxon>Pooideae</taxon>
        <taxon>Triticodae</taxon>
        <taxon>Triticeae</taxon>
        <taxon>Triticinae</taxon>
        <taxon>Triticum</taxon>
    </lineage>
</organism>
<proteinExistence type="inferred from homology"/>